<feature type="binding site" evidence="9 13">
    <location>
        <position position="32"/>
    </location>
    <ligand>
        <name>Mn(2+)</name>
        <dbReference type="ChEBI" id="CHEBI:29035"/>
        <label>2</label>
    </ligand>
</feature>
<dbReference type="SUPFAM" id="SSF53649">
    <property type="entry name" value="Alkaline phosphatase-like"/>
    <property type="match status" value="1"/>
</dbReference>
<dbReference type="HAMAP" id="MF_01038">
    <property type="entry name" value="GpmI"/>
    <property type="match status" value="1"/>
</dbReference>
<dbReference type="FunFam" id="3.40.1450.10:FF:000002">
    <property type="entry name" value="2,3-bisphosphoglycerate-independent phosphoglycerate mutase"/>
    <property type="match status" value="1"/>
</dbReference>
<comment type="caution">
    <text evidence="16">The sequence shown here is derived from an EMBL/GenBank/DDBJ whole genome shotgun (WGS) entry which is preliminary data.</text>
</comment>
<accession>A0A955I3B0</accession>
<evidence type="ECO:0000256" key="3">
    <source>
        <dbReference type="ARBA" id="ARBA00004798"/>
    </source>
</evidence>
<evidence type="ECO:0000259" key="15">
    <source>
        <dbReference type="Pfam" id="PF06415"/>
    </source>
</evidence>
<dbReference type="Pfam" id="PF06415">
    <property type="entry name" value="iPGM_N"/>
    <property type="match status" value="1"/>
</dbReference>
<dbReference type="NCBIfam" id="TIGR01307">
    <property type="entry name" value="pgm_bpd_ind"/>
    <property type="match status" value="1"/>
</dbReference>
<feature type="binding site" evidence="9 12">
    <location>
        <position position="357"/>
    </location>
    <ligand>
        <name>substrate</name>
    </ligand>
</feature>
<dbReference type="SUPFAM" id="SSF64158">
    <property type="entry name" value="2,3-Bisphosphoglycerate-independent phosphoglycerate mutase, substrate-binding domain"/>
    <property type="match status" value="1"/>
</dbReference>
<keyword evidence="5 9" id="KW-0479">Metal-binding</keyword>
<evidence type="ECO:0000256" key="11">
    <source>
        <dbReference type="PIRSR" id="PIRSR001492-1"/>
    </source>
</evidence>
<reference evidence="16" key="1">
    <citation type="submission" date="2020-04" db="EMBL/GenBank/DDBJ databases">
        <authorList>
            <person name="Zhang T."/>
        </authorList>
    </citation>
    <scope>NUCLEOTIDE SEQUENCE</scope>
    <source>
        <strain evidence="16">HKST-UBA17</strain>
    </source>
</reference>
<dbReference type="InterPro" id="IPR005995">
    <property type="entry name" value="Pgm_bpd_ind"/>
</dbReference>
<dbReference type="GO" id="GO:0005829">
    <property type="term" value="C:cytosol"/>
    <property type="evidence" value="ECO:0007669"/>
    <property type="project" value="TreeGrafter"/>
</dbReference>
<protein>
    <recommendedName>
        <fullName evidence="9 10">2,3-bisphosphoglycerate-independent phosphoglycerate mutase</fullName>
        <shortName evidence="9">BPG-independent PGAM</shortName>
        <shortName evidence="9">Phosphoglyceromutase</shortName>
        <shortName evidence="9">iPGM</shortName>
        <ecNumber evidence="9 10">5.4.2.12</ecNumber>
    </recommendedName>
</protein>
<evidence type="ECO:0000256" key="13">
    <source>
        <dbReference type="PIRSR" id="PIRSR001492-3"/>
    </source>
</evidence>
<dbReference type="PANTHER" id="PTHR31637:SF0">
    <property type="entry name" value="2,3-BISPHOSPHOGLYCERATE-INDEPENDENT PHOSPHOGLYCERATE MUTASE"/>
    <property type="match status" value="1"/>
</dbReference>
<reference evidence="16" key="2">
    <citation type="journal article" date="2021" name="Microbiome">
        <title>Successional dynamics and alternative stable states in a saline activated sludge microbial community over 9 years.</title>
        <authorList>
            <person name="Wang Y."/>
            <person name="Ye J."/>
            <person name="Ju F."/>
            <person name="Liu L."/>
            <person name="Boyd J.A."/>
            <person name="Deng Y."/>
            <person name="Parks D.H."/>
            <person name="Jiang X."/>
            <person name="Yin X."/>
            <person name="Woodcroft B.J."/>
            <person name="Tyson G.W."/>
            <person name="Hugenholtz P."/>
            <person name="Polz M.F."/>
            <person name="Zhang T."/>
        </authorList>
    </citation>
    <scope>NUCLEOTIDE SEQUENCE</scope>
    <source>
        <strain evidence="16">HKST-UBA17</strain>
    </source>
</reference>
<feature type="domain" description="BPG-independent PGAM N-terminal" evidence="15">
    <location>
        <begin position="102"/>
        <end position="320"/>
    </location>
</feature>
<dbReference type="InterPro" id="IPR011258">
    <property type="entry name" value="BPG-indep_PGM_N"/>
</dbReference>
<dbReference type="PANTHER" id="PTHR31637">
    <property type="entry name" value="2,3-BISPHOSPHOGLYCERATE-INDEPENDENT PHOSPHOGLYCERATE MUTASE"/>
    <property type="match status" value="1"/>
</dbReference>
<comment type="cofactor">
    <cofactor evidence="9">
        <name>Mn(2+)</name>
        <dbReference type="ChEBI" id="CHEBI:29035"/>
    </cofactor>
    <text evidence="9">Binds 2 manganese ions per subunit.</text>
</comment>
<evidence type="ECO:0000256" key="5">
    <source>
        <dbReference type="ARBA" id="ARBA00022723"/>
    </source>
</evidence>
<comment type="catalytic activity">
    <reaction evidence="1 9">
        <text>(2R)-2-phosphoglycerate = (2R)-3-phosphoglycerate</text>
        <dbReference type="Rhea" id="RHEA:15901"/>
        <dbReference type="ChEBI" id="CHEBI:58272"/>
        <dbReference type="ChEBI" id="CHEBI:58289"/>
        <dbReference type="EC" id="5.4.2.12"/>
    </reaction>
</comment>
<dbReference type="EC" id="5.4.2.12" evidence="9 10"/>
<evidence type="ECO:0000256" key="12">
    <source>
        <dbReference type="PIRSR" id="PIRSR001492-2"/>
    </source>
</evidence>
<evidence type="ECO:0000313" key="17">
    <source>
        <dbReference type="Proteomes" id="UP000741282"/>
    </source>
</evidence>
<feature type="binding site" evidence="9 12">
    <location>
        <position position="213"/>
    </location>
    <ligand>
        <name>substrate</name>
    </ligand>
</feature>
<keyword evidence="8 9" id="KW-0413">Isomerase</keyword>
<feature type="binding site" evidence="9 12">
    <location>
        <position position="146"/>
    </location>
    <ligand>
        <name>substrate</name>
    </ligand>
</feature>
<comment type="similarity">
    <text evidence="4 9">Belongs to the BPG-independent phosphoglycerate mutase family.</text>
</comment>
<keyword evidence="6 9" id="KW-0324">Glycolysis</keyword>
<feature type="active site" description="Phosphoserine intermediate" evidence="9 11">
    <location>
        <position position="82"/>
    </location>
</feature>
<dbReference type="InterPro" id="IPR006124">
    <property type="entry name" value="Metalloenzyme"/>
</dbReference>
<keyword evidence="7 9" id="KW-0464">Manganese</keyword>
<comment type="subunit">
    <text evidence="9">Monomer.</text>
</comment>
<name>A0A955I3B0_9BACT</name>
<dbReference type="GO" id="GO:0004619">
    <property type="term" value="F:phosphoglycerate mutase activity"/>
    <property type="evidence" value="ECO:0007669"/>
    <property type="project" value="UniProtKB-UniRule"/>
</dbReference>
<comment type="function">
    <text evidence="2 9">Catalyzes the interconversion of 2-phosphoglycerate and 3-phosphoglycerate.</text>
</comment>
<dbReference type="Pfam" id="PF01676">
    <property type="entry name" value="Metalloenzyme"/>
    <property type="match status" value="1"/>
</dbReference>
<organism evidence="16 17">
    <name type="scientific">Candidatus Dojkabacteria bacterium</name>
    <dbReference type="NCBI Taxonomy" id="2099670"/>
    <lineage>
        <taxon>Bacteria</taxon>
        <taxon>Candidatus Dojkabacteria</taxon>
    </lineage>
</organism>
<dbReference type="GO" id="GO:0006096">
    <property type="term" value="P:glycolytic process"/>
    <property type="evidence" value="ECO:0007669"/>
    <property type="project" value="UniProtKB-UniRule"/>
</dbReference>
<dbReference type="InterPro" id="IPR017850">
    <property type="entry name" value="Alkaline_phosphatase_core_sf"/>
</dbReference>
<dbReference type="CDD" id="cd16010">
    <property type="entry name" value="iPGM"/>
    <property type="match status" value="1"/>
</dbReference>
<sequence>MFEKFIKIVRSPIESTSVKEVRKDLVVLIIMDGLGIHPDPLGNAVLQARTPFLDVAWSKGFSTLIHASGVHVGLPELENGNSEVGHLNIGSGQVVYQSLPRINDAIKNGTFHENPIIAEAIKKVKSGSGTGSRMHLMGVLSDGGVHGHIEHLFALLQICKDFEIDPVVHVFLDGRDTGLTTGYGYVEKLLKKFQDLGIGRIGSVSGRFYAMDRDKRWERTQMAYDAIRGTSKKVATDPLDAIKKAYADGENDQIFTPLTIVDMEGNPLGAVQDGDVALFYNFREDRARQLTKAFVMEDFPNIEKEKELRDLMFVTMTGYEDGLPTKVVFPPKKIEESLARAISNKGLKQLHISETEKYMHVTYFFNGGIEEPHAGEDFFNIPSPRVFDYSETPEMSAGVIRDEVIYRINRNKDFDYSFIIMNFANPDMLGHTGNLEQTIKANEFIDECVRDVATATLKADGCAIIIADHGNCETMINREDGTINTYHTNNPVPFILLSRMSQITHQPGDNIMKLGTGRDVPVSGLLADVAPTVLSVLGIETPDSMTGLDLLGVMG</sequence>
<dbReference type="Gene3D" id="3.40.720.10">
    <property type="entry name" value="Alkaline Phosphatase, subunit A"/>
    <property type="match status" value="1"/>
</dbReference>
<evidence type="ECO:0000256" key="2">
    <source>
        <dbReference type="ARBA" id="ARBA00002315"/>
    </source>
</evidence>
<feature type="binding site" evidence="9 13">
    <location>
        <position position="487"/>
    </location>
    <ligand>
        <name>Mn(2+)</name>
        <dbReference type="ChEBI" id="CHEBI:29035"/>
        <label>1</label>
    </ligand>
</feature>
<evidence type="ECO:0000256" key="8">
    <source>
        <dbReference type="ARBA" id="ARBA00023235"/>
    </source>
</evidence>
<gene>
    <name evidence="9 16" type="primary">gpmI</name>
    <name evidence="16" type="ORF">KC685_03900</name>
</gene>
<feature type="binding site" evidence="9 12">
    <location>
        <position position="207"/>
    </location>
    <ligand>
        <name>substrate</name>
    </ligand>
</feature>
<feature type="binding site" evidence="9 12">
    <location>
        <begin position="283"/>
        <end position="286"/>
    </location>
    <ligand>
        <name>substrate</name>
    </ligand>
</feature>
<dbReference type="Gene3D" id="3.40.1450.10">
    <property type="entry name" value="BPG-independent phosphoglycerate mutase, domain B"/>
    <property type="match status" value="1"/>
</dbReference>
<feature type="domain" description="Metalloenzyme" evidence="14">
    <location>
        <begin position="26"/>
        <end position="540"/>
    </location>
</feature>
<dbReference type="GO" id="GO:0006007">
    <property type="term" value="P:glucose catabolic process"/>
    <property type="evidence" value="ECO:0007669"/>
    <property type="project" value="InterPro"/>
</dbReference>
<feature type="binding site" evidence="9 13">
    <location>
        <position position="82"/>
    </location>
    <ligand>
        <name>Mn(2+)</name>
        <dbReference type="ChEBI" id="CHEBI:29035"/>
        <label>2</label>
    </ligand>
</feature>
<dbReference type="Proteomes" id="UP000741282">
    <property type="component" value="Unassembled WGS sequence"/>
</dbReference>
<dbReference type="AlphaFoldDB" id="A0A955I3B0"/>
<evidence type="ECO:0000313" key="16">
    <source>
        <dbReference type="EMBL" id="MCA9377037.1"/>
    </source>
</evidence>
<evidence type="ECO:0000259" key="14">
    <source>
        <dbReference type="Pfam" id="PF01676"/>
    </source>
</evidence>
<evidence type="ECO:0000256" key="4">
    <source>
        <dbReference type="ARBA" id="ARBA00008819"/>
    </source>
</evidence>
<dbReference type="InterPro" id="IPR036646">
    <property type="entry name" value="PGAM_B_sf"/>
</dbReference>
<feature type="binding site" evidence="9 13">
    <location>
        <position position="468"/>
    </location>
    <ligand>
        <name>Mn(2+)</name>
        <dbReference type="ChEBI" id="CHEBI:29035"/>
        <label>2</label>
    </ligand>
</feature>
<evidence type="ECO:0000256" key="9">
    <source>
        <dbReference type="HAMAP-Rule" id="MF_01038"/>
    </source>
</evidence>
<dbReference type="EMBL" id="JAGQLN010000015">
    <property type="protein sequence ID" value="MCA9377037.1"/>
    <property type="molecule type" value="Genomic_DNA"/>
</dbReference>
<dbReference type="GO" id="GO:0030145">
    <property type="term" value="F:manganese ion binding"/>
    <property type="evidence" value="ECO:0007669"/>
    <property type="project" value="UniProtKB-UniRule"/>
</dbReference>
<feature type="binding site" evidence="9 13">
    <location>
        <position position="427"/>
    </location>
    <ligand>
        <name>Mn(2+)</name>
        <dbReference type="ChEBI" id="CHEBI:29035"/>
        <label>1</label>
    </ligand>
</feature>
<dbReference type="PIRSF" id="PIRSF001492">
    <property type="entry name" value="IPGAM"/>
    <property type="match status" value="1"/>
</dbReference>
<comment type="pathway">
    <text evidence="3 9">Carbohydrate degradation; glycolysis; pyruvate from D-glyceraldehyde 3-phosphate: step 3/5.</text>
</comment>
<feature type="binding site" evidence="9 13">
    <location>
        <position position="469"/>
    </location>
    <ligand>
        <name>Mn(2+)</name>
        <dbReference type="ChEBI" id="CHEBI:29035"/>
        <label>2</label>
    </ligand>
</feature>
<evidence type="ECO:0000256" key="7">
    <source>
        <dbReference type="ARBA" id="ARBA00023211"/>
    </source>
</evidence>
<feature type="binding site" evidence="9 13">
    <location>
        <position position="431"/>
    </location>
    <ligand>
        <name>Mn(2+)</name>
        <dbReference type="ChEBI" id="CHEBI:29035"/>
        <label>1</label>
    </ligand>
</feature>
<evidence type="ECO:0000256" key="1">
    <source>
        <dbReference type="ARBA" id="ARBA00000370"/>
    </source>
</evidence>
<feature type="binding site" evidence="9 12">
    <location>
        <begin position="175"/>
        <end position="176"/>
    </location>
    <ligand>
        <name>substrate</name>
    </ligand>
</feature>
<evidence type="ECO:0000256" key="10">
    <source>
        <dbReference type="NCBIfam" id="TIGR01307"/>
    </source>
</evidence>
<proteinExistence type="inferred from homology"/>
<evidence type="ECO:0000256" key="6">
    <source>
        <dbReference type="ARBA" id="ARBA00023152"/>
    </source>
</evidence>